<keyword evidence="4" id="KW-1185">Reference proteome</keyword>
<dbReference type="GO" id="GO:0008206">
    <property type="term" value="P:bile acid metabolic process"/>
    <property type="evidence" value="ECO:0007669"/>
    <property type="project" value="UniProtKB-ARBA"/>
</dbReference>
<dbReference type="RefSeq" id="WP_142504806.1">
    <property type="nucleotide sequence ID" value="NZ_FXTI01000003.1"/>
</dbReference>
<evidence type="ECO:0000313" key="4">
    <source>
        <dbReference type="Proteomes" id="UP000315636"/>
    </source>
</evidence>
<sequence>MSLQSQVAVVTGSSRGIGKAIALAIAEQGADVAIVYRNQKEHANKVKDQIESMGRRAVIIQADVTKPQDTTTLVSSVNKKLGPIDILVNNVGDFFLKPIAKMDPTEWDNVVRSNLHSVFYMCHAILPGMRERRKGRIINIGLSPTHMVRSAPNIAAYSISKTGVLILTRTLASEEAPYGITVNCLSPGLIDNGYLPPEQAKWMEKRVPMGRLGRPEEVANAVTFLVSKKASYISGANLSVSGAWDWDDRPTNHDNEVYDLFVGERS</sequence>
<dbReference type="PRINTS" id="PR00081">
    <property type="entry name" value="GDHRDH"/>
</dbReference>
<comment type="similarity">
    <text evidence="1">Belongs to the short-chain dehydrogenases/reductases (SDR) family.</text>
</comment>
<organism evidence="3 4">
    <name type="scientific">Melghirimyces algeriensis</name>
    <dbReference type="NCBI Taxonomy" id="910412"/>
    <lineage>
        <taxon>Bacteria</taxon>
        <taxon>Bacillati</taxon>
        <taxon>Bacillota</taxon>
        <taxon>Bacilli</taxon>
        <taxon>Bacillales</taxon>
        <taxon>Thermoactinomycetaceae</taxon>
        <taxon>Melghirimyces</taxon>
    </lineage>
</organism>
<dbReference type="SUPFAM" id="SSF51735">
    <property type="entry name" value="NAD(P)-binding Rossmann-fold domains"/>
    <property type="match status" value="1"/>
</dbReference>
<dbReference type="InterPro" id="IPR050259">
    <property type="entry name" value="SDR"/>
</dbReference>
<dbReference type="Proteomes" id="UP000315636">
    <property type="component" value="Unassembled WGS sequence"/>
</dbReference>
<dbReference type="FunFam" id="3.40.50.720:FF:000084">
    <property type="entry name" value="Short-chain dehydrogenase reductase"/>
    <property type="match status" value="1"/>
</dbReference>
<dbReference type="PANTHER" id="PTHR42879:SF2">
    <property type="entry name" value="3-OXOACYL-[ACYL-CARRIER-PROTEIN] REDUCTASE FABG"/>
    <property type="match status" value="1"/>
</dbReference>
<dbReference type="Pfam" id="PF13561">
    <property type="entry name" value="adh_short_C2"/>
    <property type="match status" value="1"/>
</dbReference>
<dbReference type="AlphaFoldDB" id="A0A521BZD6"/>
<gene>
    <name evidence="3" type="ORF">SAMN06264849_10327</name>
</gene>
<dbReference type="PROSITE" id="PS00061">
    <property type="entry name" value="ADH_SHORT"/>
    <property type="match status" value="1"/>
</dbReference>
<evidence type="ECO:0000313" key="3">
    <source>
        <dbReference type="EMBL" id="SMO52582.1"/>
    </source>
</evidence>
<dbReference type="PANTHER" id="PTHR42879">
    <property type="entry name" value="3-OXOACYL-(ACYL-CARRIER-PROTEIN) REDUCTASE"/>
    <property type="match status" value="1"/>
</dbReference>
<dbReference type="OrthoDB" id="9803333at2"/>
<keyword evidence="2" id="KW-0560">Oxidoreductase</keyword>
<reference evidence="3 4" key="1">
    <citation type="submission" date="2017-05" db="EMBL/GenBank/DDBJ databases">
        <authorList>
            <person name="Varghese N."/>
            <person name="Submissions S."/>
        </authorList>
    </citation>
    <scope>NUCLEOTIDE SEQUENCE [LARGE SCALE GENOMIC DNA]</scope>
    <source>
        <strain evidence="3 4">DSM 45474</strain>
    </source>
</reference>
<evidence type="ECO:0000256" key="1">
    <source>
        <dbReference type="ARBA" id="ARBA00006484"/>
    </source>
</evidence>
<dbReference type="InterPro" id="IPR036291">
    <property type="entry name" value="NAD(P)-bd_dom_sf"/>
</dbReference>
<dbReference type="GO" id="GO:0016491">
    <property type="term" value="F:oxidoreductase activity"/>
    <property type="evidence" value="ECO:0007669"/>
    <property type="project" value="UniProtKB-KW"/>
</dbReference>
<dbReference type="Gene3D" id="3.40.50.720">
    <property type="entry name" value="NAD(P)-binding Rossmann-like Domain"/>
    <property type="match status" value="1"/>
</dbReference>
<dbReference type="InterPro" id="IPR020904">
    <property type="entry name" value="Sc_DH/Rdtase_CS"/>
</dbReference>
<dbReference type="EMBL" id="FXTI01000003">
    <property type="protein sequence ID" value="SMO52582.1"/>
    <property type="molecule type" value="Genomic_DNA"/>
</dbReference>
<name>A0A521BZD6_9BACL</name>
<protein>
    <submittedName>
        <fullName evidence="3">Dihydropteridine reductase</fullName>
    </submittedName>
</protein>
<evidence type="ECO:0000256" key="2">
    <source>
        <dbReference type="ARBA" id="ARBA00023002"/>
    </source>
</evidence>
<proteinExistence type="inferred from homology"/>
<accession>A0A521BZD6</accession>
<dbReference type="PRINTS" id="PR00080">
    <property type="entry name" value="SDRFAMILY"/>
</dbReference>
<dbReference type="InterPro" id="IPR002347">
    <property type="entry name" value="SDR_fam"/>
</dbReference>